<dbReference type="AlphaFoldDB" id="A0A8J3RJA4"/>
<proteinExistence type="predicted"/>
<dbReference type="Pfam" id="PF06089">
    <property type="entry name" value="Asparaginase_II"/>
    <property type="match status" value="1"/>
</dbReference>
<sequence length="321" mass="33658">MSTGSLVVEVVRSGFVESTHRARMLAVEADGSPARVHGAVDALVSPRSSMKPLQALAMVRSGLALEGELLALACASHAGEAFHVDGARKILAGAGLDEGVLRCPEDLPEDAAAREEVLRSGGEKARIYMNCSGKHAAMLATCAANDWPVETYLDPAHPLQRAIRATVEELTGERVAATGVDGCGAPLFFVSMLGVTRAFRALVLAEPGTPERRVADAFRAHPEWTSGTARPEARLMRAIPGLLVKAGAEAFDAFVFEDGRAGTVKIEDGGQRARTPVTVAALRALGLDAPELDDLAAGTLYGGGHPVGEIRLRREPQGSAD</sequence>
<comment type="caution">
    <text evidence="1">The sequence shown here is derived from an EMBL/GenBank/DDBJ whole genome shotgun (WGS) entry which is preliminary data.</text>
</comment>
<name>A0A8J3RJA4_9ACTN</name>
<dbReference type="PANTHER" id="PTHR42110">
    <property type="entry name" value="L-ASPARAGINASE, PUTATIVE (AFU_ORTHOLOGUE AFUA_3G11890)-RELATED"/>
    <property type="match status" value="1"/>
</dbReference>
<dbReference type="InterPro" id="IPR010349">
    <property type="entry name" value="Asparaginase_II"/>
</dbReference>
<evidence type="ECO:0000313" key="2">
    <source>
        <dbReference type="Proteomes" id="UP000616724"/>
    </source>
</evidence>
<dbReference type="Proteomes" id="UP000616724">
    <property type="component" value="Unassembled WGS sequence"/>
</dbReference>
<keyword evidence="2" id="KW-1185">Reference proteome</keyword>
<dbReference type="EMBL" id="BOOH01000019">
    <property type="protein sequence ID" value="GIH76013.1"/>
    <property type="molecule type" value="Genomic_DNA"/>
</dbReference>
<protein>
    <submittedName>
        <fullName evidence="1">Asparaginase</fullName>
    </submittedName>
</protein>
<dbReference type="PANTHER" id="PTHR42110:SF1">
    <property type="entry name" value="L-ASPARAGINASE, PUTATIVE (AFU_ORTHOLOGUE AFUA_3G11890)-RELATED"/>
    <property type="match status" value="1"/>
</dbReference>
<accession>A0A8J3RJA4</accession>
<gene>
    <name evidence="1" type="ORF">Plo01_24420</name>
</gene>
<organism evidence="1 2">
    <name type="scientific">Planobispora longispora</name>
    <dbReference type="NCBI Taxonomy" id="28887"/>
    <lineage>
        <taxon>Bacteria</taxon>
        <taxon>Bacillati</taxon>
        <taxon>Actinomycetota</taxon>
        <taxon>Actinomycetes</taxon>
        <taxon>Streptosporangiales</taxon>
        <taxon>Streptosporangiaceae</taxon>
        <taxon>Planobispora</taxon>
    </lineage>
</organism>
<reference evidence="1 2" key="1">
    <citation type="submission" date="2021-01" db="EMBL/GenBank/DDBJ databases">
        <title>Whole genome shotgun sequence of Planobispora longispora NBRC 13918.</title>
        <authorList>
            <person name="Komaki H."/>
            <person name="Tamura T."/>
        </authorList>
    </citation>
    <scope>NUCLEOTIDE SEQUENCE [LARGE SCALE GENOMIC DNA]</scope>
    <source>
        <strain evidence="1 2">NBRC 13918</strain>
    </source>
</reference>
<evidence type="ECO:0000313" key="1">
    <source>
        <dbReference type="EMBL" id="GIH76013.1"/>
    </source>
</evidence>